<comment type="subcellular location">
    <subcellularLocation>
        <location evidence="11">Cell membrane</location>
        <topology evidence="11">Peripheral membrane protein</topology>
    </subcellularLocation>
    <subcellularLocation>
        <location evidence="2">Membrane</location>
        <topology evidence="2">Peripheral membrane protein</topology>
    </subcellularLocation>
</comment>
<gene>
    <name evidence="11" type="primary">atpG</name>
    <name evidence="12" type="ORF">FC87_GL000069</name>
</gene>
<dbReference type="Gene3D" id="3.40.1380.10">
    <property type="match status" value="1"/>
</dbReference>
<dbReference type="GO" id="GO:0046933">
    <property type="term" value="F:proton-transporting ATP synthase activity, rotational mechanism"/>
    <property type="evidence" value="ECO:0007669"/>
    <property type="project" value="UniProtKB-UniRule"/>
</dbReference>
<protein>
    <recommendedName>
        <fullName evidence="11">ATP synthase gamma chain</fullName>
    </recommendedName>
    <alternativeName>
        <fullName evidence="11">ATP synthase F1 sector gamma subunit</fullName>
    </alternativeName>
    <alternativeName>
        <fullName evidence="11">F-ATPase gamma subunit</fullName>
    </alternativeName>
</protein>
<dbReference type="GO" id="GO:0005886">
    <property type="term" value="C:plasma membrane"/>
    <property type="evidence" value="ECO:0007669"/>
    <property type="project" value="UniProtKB-SubCell"/>
</dbReference>
<dbReference type="PANTHER" id="PTHR11693">
    <property type="entry name" value="ATP SYNTHASE GAMMA CHAIN"/>
    <property type="match status" value="1"/>
</dbReference>
<evidence type="ECO:0000256" key="3">
    <source>
        <dbReference type="ARBA" id="ARBA00007681"/>
    </source>
</evidence>
<keyword evidence="8 11" id="KW-0472">Membrane</keyword>
<dbReference type="GO" id="GO:0042777">
    <property type="term" value="P:proton motive force-driven plasma membrane ATP synthesis"/>
    <property type="evidence" value="ECO:0007669"/>
    <property type="project" value="UniProtKB-UniRule"/>
</dbReference>
<comment type="function">
    <text evidence="1 11">Produces ATP from ADP in the presence of a proton gradient across the membrane. The gamma chain is believed to be important in regulating ATPase activity and the flow of protons through the CF(0) complex.</text>
</comment>
<dbReference type="Pfam" id="PF00231">
    <property type="entry name" value="ATP-synt"/>
    <property type="match status" value="1"/>
</dbReference>
<dbReference type="Proteomes" id="UP000051586">
    <property type="component" value="Unassembled WGS sequence"/>
</dbReference>
<accession>A0A0R2CWP8</accession>
<dbReference type="NCBIfam" id="NF004147">
    <property type="entry name" value="PRK05621.2-1"/>
    <property type="match status" value="1"/>
</dbReference>
<evidence type="ECO:0000256" key="5">
    <source>
        <dbReference type="ARBA" id="ARBA00022475"/>
    </source>
</evidence>
<dbReference type="PANTHER" id="PTHR11693:SF22">
    <property type="entry name" value="ATP SYNTHASE SUBUNIT GAMMA, MITOCHONDRIAL"/>
    <property type="match status" value="1"/>
</dbReference>
<evidence type="ECO:0000256" key="10">
    <source>
        <dbReference type="ARBA" id="ARBA00023310"/>
    </source>
</evidence>
<dbReference type="PATRIC" id="fig|1423745.4.peg.73"/>
<evidence type="ECO:0000256" key="8">
    <source>
        <dbReference type="ARBA" id="ARBA00023136"/>
    </source>
</evidence>
<dbReference type="CDD" id="cd12151">
    <property type="entry name" value="F1-ATPase_gamma"/>
    <property type="match status" value="1"/>
</dbReference>
<sequence>MAASMNEIKHRIASTKSTRQITDAMQMVQTVKLNQIQGQTKTYNEYVAKIKAVVMHLAETHMLDKQKPKQPQTGPTKTGYLVITSDRGMVGSYNSNVLRGTNNFIKSHTPNKDNYVLMAVGSTGADFYKKNNENVVYEYRGVSDIPTFTEVKEIVKTVTQMYDDGVYTELYVCYEHFVNRVRADFVTERLLPMDRESVEESMQGANGAGSNVRAQVLSAEYEVEPTESEVLQSILPQYAESLVYGAILDAKTSEHSSSSMAMKSATENADDLISRLQLTYNRARQAAITTEITEITGGQEALNH</sequence>
<dbReference type="InterPro" id="IPR000131">
    <property type="entry name" value="ATP_synth_F1_gsu"/>
</dbReference>
<organism evidence="12 13">
    <name type="scientific">Fructilactobacillus florum DSM 22689 = JCM 16035</name>
    <dbReference type="NCBI Taxonomy" id="1423745"/>
    <lineage>
        <taxon>Bacteria</taxon>
        <taxon>Bacillati</taxon>
        <taxon>Bacillota</taxon>
        <taxon>Bacilli</taxon>
        <taxon>Lactobacillales</taxon>
        <taxon>Lactobacillaceae</taxon>
        <taxon>Fructilactobacillus</taxon>
    </lineage>
</organism>
<dbReference type="InterPro" id="IPR035968">
    <property type="entry name" value="ATP_synth_F1_ATPase_gsu"/>
</dbReference>
<dbReference type="AlphaFoldDB" id="A0A0R2CWP8"/>
<keyword evidence="7 11" id="KW-0406">Ion transport</keyword>
<proteinExistence type="inferred from homology"/>
<dbReference type="PRINTS" id="PR00126">
    <property type="entry name" value="ATPASEGAMMA"/>
</dbReference>
<keyword evidence="10 11" id="KW-0066">ATP synthesis</keyword>
<dbReference type="Gene3D" id="1.10.287.80">
    <property type="entry name" value="ATP synthase, gamma subunit, helix hairpin domain"/>
    <property type="match status" value="2"/>
</dbReference>
<keyword evidence="6 11" id="KW-0375">Hydrogen ion transport</keyword>
<dbReference type="STRING" id="1423745.GCA_001311215_00579"/>
<dbReference type="EMBL" id="AYZI01000001">
    <property type="protein sequence ID" value="KRM92457.1"/>
    <property type="molecule type" value="Genomic_DNA"/>
</dbReference>
<comment type="similarity">
    <text evidence="3 11">Belongs to the ATPase gamma chain family.</text>
</comment>
<comment type="caution">
    <text evidence="12">The sequence shown here is derived from an EMBL/GenBank/DDBJ whole genome shotgun (WGS) entry which is preliminary data.</text>
</comment>
<dbReference type="GO" id="GO:0045259">
    <property type="term" value="C:proton-transporting ATP synthase complex"/>
    <property type="evidence" value="ECO:0007669"/>
    <property type="project" value="UniProtKB-KW"/>
</dbReference>
<evidence type="ECO:0000313" key="12">
    <source>
        <dbReference type="EMBL" id="KRM92457.1"/>
    </source>
</evidence>
<evidence type="ECO:0000256" key="7">
    <source>
        <dbReference type="ARBA" id="ARBA00023065"/>
    </source>
</evidence>
<evidence type="ECO:0000256" key="1">
    <source>
        <dbReference type="ARBA" id="ARBA00003456"/>
    </source>
</evidence>
<dbReference type="HAMAP" id="MF_00815">
    <property type="entry name" value="ATP_synth_gamma_bact"/>
    <property type="match status" value="1"/>
</dbReference>
<name>A0A0R2CWP8_9LACO</name>
<dbReference type="RefSeq" id="WP_009166519.1">
    <property type="nucleotide sequence ID" value="NZ_AYZI01000001.1"/>
</dbReference>
<evidence type="ECO:0000313" key="13">
    <source>
        <dbReference type="Proteomes" id="UP000051586"/>
    </source>
</evidence>
<dbReference type="NCBIfam" id="TIGR01146">
    <property type="entry name" value="ATPsyn_F1gamma"/>
    <property type="match status" value="1"/>
</dbReference>
<dbReference type="GO" id="GO:0005524">
    <property type="term" value="F:ATP binding"/>
    <property type="evidence" value="ECO:0007669"/>
    <property type="project" value="UniProtKB-UniRule"/>
</dbReference>
<evidence type="ECO:0000256" key="9">
    <source>
        <dbReference type="ARBA" id="ARBA00023196"/>
    </source>
</evidence>
<dbReference type="SUPFAM" id="SSF52943">
    <property type="entry name" value="ATP synthase (F1-ATPase), gamma subunit"/>
    <property type="match status" value="1"/>
</dbReference>
<comment type="subunit">
    <text evidence="11">F-type ATPases have 2 components, CF(1) - the catalytic core - and CF(0) - the membrane proton channel. CF(1) has five subunits: alpha(3), beta(3), gamma(1), delta(1), epsilon(1). CF(0) has three main subunits: a, b and c.</text>
</comment>
<evidence type="ECO:0000256" key="11">
    <source>
        <dbReference type="HAMAP-Rule" id="MF_00815"/>
    </source>
</evidence>
<evidence type="ECO:0000256" key="2">
    <source>
        <dbReference type="ARBA" id="ARBA00004170"/>
    </source>
</evidence>
<evidence type="ECO:0000256" key="6">
    <source>
        <dbReference type="ARBA" id="ARBA00022781"/>
    </source>
</evidence>
<keyword evidence="9 11" id="KW-0139">CF(1)</keyword>
<evidence type="ECO:0000256" key="4">
    <source>
        <dbReference type="ARBA" id="ARBA00022448"/>
    </source>
</evidence>
<keyword evidence="4 11" id="KW-0813">Transport</keyword>
<reference evidence="12 13" key="1">
    <citation type="journal article" date="2015" name="Genome Announc.">
        <title>Expanding the biotechnology potential of lactobacilli through comparative genomics of 213 strains and associated genera.</title>
        <authorList>
            <person name="Sun Z."/>
            <person name="Harris H.M."/>
            <person name="McCann A."/>
            <person name="Guo C."/>
            <person name="Argimon S."/>
            <person name="Zhang W."/>
            <person name="Yang X."/>
            <person name="Jeffery I.B."/>
            <person name="Cooney J.C."/>
            <person name="Kagawa T.F."/>
            <person name="Liu W."/>
            <person name="Song Y."/>
            <person name="Salvetti E."/>
            <person name="Wrobel A."/>
            <person name="Rasinkangas P."/>
            <person name="Parkhill J."/>
            <person name="Rea M.C."/>
            <person name="O'Sullivan O."/>
            <person name="Ritari J."/>
            <person name="Douillard F.P."/>
            <person name="Paul Ross R."/>
            <person name="Yang R."/>
            <person name="Briner A.E."/>
            <person name="Felis G.E."/>
            <person name="de Vos W.M."/>
            <person name="Barrangou R."/>
            <person name="Klaenhammer T.R."/>
            <person name="Caufield P.W."/>
            <person name="Cui Y."/>
            <person name="Zhang H."/>
            <person name="O'Toole P.W."/>
        </authorList>
    </citation>
    <scope>NUCLEOTIDE SEQUENCE [LARGE SCALE GENOMIC DNA]</scope>
    <source>
        <strain evidence="12 13">DSM 22689</strain>
    </source>
</reference>
<keyword evidence="5 11" id="KW-1003">Cell membrane</keyword>